<keyword evidence="3" id="KW-1185">Reference proteome</keyword>
<protein>
    <recommendedName>
        <fullName evidence="4">DUF2892 domain-containing protein</fullName>
    </recommendedName>
</protein>
<feature type="compositionally biased region" description="Polar residues" evidence="1">
    <location>
        <begin position="61"/>
        <end position="71"/>
    </location>
</feature>
<dbReference type="OrthoDB" id="1049592at2"/>
<sequence>MWNTLKQPWDLMRMARLLMGGYAMFEAIKTQELFLGLLAGILLIQALFNIGCGAQGCGIPTNTKKSSSQNIEETENEEVHSKP</sequence>
<gene>
    <name evidence="2" type="ORF">HME7025_01051</name>
</gene>
<dbReference type="AlphaFoldDB" id="A0A2S2DU60"/>
<dbReference type="RefSeq" id="WP_109322632.1">
    <property type="nucleotide sequence ID" value="NZ_CP029346.1"/>
</dbReference>
<evidence type="ECO:0000313" key="2">
    <source>
        <dbReference type="EMBL" id="AWL08915.1"/>
    </source>
</evidence>
<accession>A0A2S2DU60</accession>
<dbReference type="Proteomes" id="UP000245468">
    <property type="component" value="Chromosome"/>
</dbReference>
<feature type="region of interest" description="Disordered" evidence="1">
    <location>
        <begin position="61"/>
        <end position="83"/>
    </location>
</feature>
<proteinExistence type="predicted"/>
<evidence type="ECO:0000256" key="1">
    <source>
        <dbReference type="SAM" id="MobiDB-lite"/>
    </source>
</evidence>
<evidence type="ECO:0008006" key="4">
    <source>
        <dbReference type="Google" id="ProtNLM"/>
    </source>
</evidence>
<organism evidence="2 3">
    <name type="scientific">Aquirufa nivalisilvae</name>
    <dbReference type="NCBI Taxonomy" id="2516557"/>
    <lineage>
        <taxon>Bacteria</taxon>
        <taxon>Pseudomonadati</taxon>
        <taxon>Bacteroidota</taxon>
        <taxon>Cytophagia</taxon>
        <taxon>Cytophagales</taxon>
        <taxon>Flectobacillaceae</taxon>
        <taxon>Aquirufa</taxon>
    </lineage>
</organism>
<dbReference type="EMBL" id="CP029346">
    <property type="protein sequence ID" value="AWL08915.1"/>
    <property type="molecule type" value="Genomic_DNA"/>
</dbReference>
<name>A0A2S2DU60_9BACT</name>
<reference evidence="3" key="1">
    <citation type="submission" date="2018-05" db="EMBL/GenBank/DDBJ databases">
        <title>Pseudarcicella sp. HME7025 Genome sequencing and assembly.</title>
        <authorList>
            <person name="Kim H."/>
            <person name="Kang H."/>
            <person name="Joh K."/>
        </authorList>
    </citation>
    <scope>NUCLEOTIDE SEQUENCE [LARGE SCALE GENOMIC DNA]</scope>
    <source>
        <strain evidence="3">HME7025</strain>
    </source>
</reference>
<dbReference type="KEGG" id="psez:HME7025_01051"/>
<evidence type="ECO:0000313" key="3">
    <source>
        <dbReference type="Proteomes" id="UP000245468"/>
    </source>
</evidence>